<keyword evidence="2" id="KW-1185">Reference proteome</keyword>
<dbReference type="CDD" id="cd07067">
    <property type="entry name" value="HP_PGM_like"/>
    <property type="match status" value="1"/>
</dbReference>
<proteinExistence type="predicted"/>
<accession>A0ABP9VB57</accession>
<dbReference type="SUPFAM" id="SSF53254">
    <property type="entry name" value="Phosphoglycerate mutase-like"/>
    <property type="match status" value="1"/>
</dbReference>
<evidence type="ECO:0000313" key="2">
    <source>
        <dbReference type="Proteomes" id="UP001458946"/>
    </source>
</evidence>
<organism evidence="1 2">
    <name type="scientific">Deinococcus xinjiangensis</name>
    <dbReference type="NCBI Taxonomy" id="457454"/>
    <lineage>
        <taxon>Bacteria</taxon>
        <taxon>Thermotogati</taxon>
        <taxon>Deinococcota</taxon>
        <taxon>Deinococci</taxon>
        <taxon>Deinococcales</taxon>
        <taxon>Deinococcaceae</taxon>
        <taxon>Deinococcus</taxon>
    </lineage>
</organism>
<protein>
    <submittedName>
        <fullName evidence="1">Phosphoserine phosphatase 1</fullName>
    </submittedName>
</protein>
<dbReference type="InterPro" id="IPR013078">
    <property type="entry name" value="His_Pase_superF_clade-1"/>
</dbReference>
<sequence length="210" mass="22309">MLAHSAARLFLVRHAETAHNARKVLRGKASANDPISGVGERQAAACAAALAALNLPDPKVYASRYRRAQQTAEPVARALGVSMNVLDGVQEMDTGNWNGRPYSDMERPASQIRHPDGTFGFEGGESVQMVAQRVRAALAEALAQGGTPIIVSHGLALQVMLGELLGVPFDEAWNDQRFAHRNTAISELVGEGGAWRAVSIGGAAHLDALR</sequence>
<dbReference type="EMBL" id="BAABRN010000013">
    <property type="protein sequence ID" value="GAA5501775.1"/>
    <property type="molecule type" value="Genomic_DNA"/>
</dbReference>
<name>A0ABP9VB57_9DEIO</name>
<dbReference type="Gene3D" id="3.40.50.1240">
    <property type="entry name" value="Phosphoglycerate mutase-like"/>
    <property type="match status" value="1"/>
</dbReference>
<reference evidence="1 2" key="1">
    <citation type="submission" date="2024-02" db="EMBL/GenBank/DDBJ databases">
        <title>Deinococcus xinjiangensis NBRC 107630.</title>
        <authorList>
            <person name="Ichikawa N."/>
            <person name="Katano-Makiyama Y."/>
            <person name="Hidaka K."/>
        </authorList>
    </citation>
    <scope>NUCLEOTIDE SEQUENCE [LARGE SCALE GENOMIC DNA]</scope>
    <source>
        <strain evidence="1 2">NBRC 107630</strain>
    </source>
</reference>
<dbReference type="Pfam" id="PF00300">
    <property type="entry name" value="His_Phos_1"/>
    <property type="match status" value="1"/>
</dbReference>
<dbReference type="InterPro" id="IPR029033">
    <property type="entry name" value="His_PPase_superfam"/>
</dbReference>
<dbReference type="Proteomes" id="UP001458946">
    <property type="component" value="Unassembled WGS sequence"/>
</dbReference>
<gene>
    <name evidence="1" type="primary">pspA_1</name>
    <name evidence="1" type="ORF">Dxin01_01514</name>
</gene>
<dbReference type="PANTHER" id="PTHR48100">
    <property type="entry name" value="BROAD-SPECIFICITY PHOSPHATASE YOR283W-RELATED"/>
    <property type="match status" value="1"/>
</dbReference>
<comment type="caution">
    <text evidence="1">The sequence shown here is derived from an EMBL/GenBank/DDBJ whole genome shotgun (WGS) entry which is preliminary data.</text>
</comment>
<dbReference type="SMART" id="SM00855">
    <property type="entry name" value="PGAM"/>
    <property type="match status" value="1"/>
</dbReference>
<evidence type="ECO:0000313" key="1">
    <source>
        <dbReference type="EMBL" id="GAA5501775.1"/>
    </source>
</evidence>
<dbReference type="PANTHER" id="PTHR48100:SF1">
    <property type="entry name" value="HISTIDINE PHOSPHATASE FAMILY PROTEIN-RELATED"/>
    <property type="match status" value="1"/>
</dbReference>
<dbReference type="RefSeq" id="WP_353541746.1">
    <property type="nucleotide sequence ID" value="NZ_BAABRN010000013.1"/>
</dbReference>
<dbReference type="InterPro" id="IPR050275">
    <property type="entry name" value="PGM_Phosphatase"/>
</dbReference>